<evidence type="ECO:0000256" key="4">
    <source>
        <dbReference type="ARBA" id="ARBA00022840"/>
    </source>
</evidence>
<dbReference type="GO" id="GO:0005634">
    <property type="term" value="C:nucleus"/>
    <property type="evidence" value="ECO:0007669"/>
    <property type="project" value="TreeGrafter"/>
</dbReference>
<organism evidence="7 8">
    <name type="scientific">Pristionchus mayeri</name>
    <dbReference type="NCBI Taxonomy" id="1317129"/>
    <lineage>
        <taxon>Eukaryota</taxon>
        <taxon>Metazoa</taxon>
        <taxon>Ecdysozoa</taxon>
        <taxon>Nematoda</taxon>
        <taxon>Chromadorea</taxon>
        <taxon>Rhabditida</taxon>
        <taxon>Rhabditina</taxon>
        <taxon>Diplogasteromorpha</taxon>
        <taxon>Diplogasteroidea</taxon>
        <taxon>Neodiplogasteridae</taxon>
        <taxon>Pristionchus</taxon>
    </lineage>
</organism>
<comment type="similarity">
    <text evidence="5">Belongs to the protein kinase superfamily. Ser/Thr protein kinase family. GCN2 subfamily.</text>
</comment>
<dbReference type="GO" id="GO:0005524">
    <property type="term" value="F:ATP binding"/>
    <property type="evidence" value="ECO:0007669"/>
    <property type="project" value="UniProtKB-KW"/>
</dbReference>
<accession>A0AAN4ZBS8</accession>
<evidence type="ECO:0000256" key="5">
    <source>
        <dbReference type="ARBA" id="ARBA00037982"/>
    </source>
</evidence>
<keyword evidence="2" id="KW-0547">Nucleotide-binding</keyword>
<dbReference type="InterPro" id="IPR008271">
    <property type="entry name" value="Ser/Thr_kinase_AS"/>
</dbReference>
<feature type="domain" description="Protein kinase" evidence="6">
    <location>
        <begin position="1"/>
        <end position="106"/>
    </location>
</feature>
<dbReference type="GO" id="GO:0005737">
    <property type="term" value="C:cytoplasm"/>
    <property type="evidence" value="ECO:0007669"/>
    <property type="project" value="TreeGrafter"/>
</dbReference>
<feature type="non-terminal residue" evidence="7">
    <location>
        <position position="106"/>
    </location>
</feature>
<keyword evidence="3" id="KW-0418">Kinase</keyword>
<protein>
    <recommendedName>
        <fullName evidence="6">Protein kinase domain-containing protein</fullName>
    </recommendedName>
</protein>
<proteinExistence type="inferred from homology"/>
<sequence length="106" mass="12006">MKAWFKQIVCAVDYIHKEGLIHRDLKPNNILIVEANHLKLCDLGIARERKFDEGADTGITGTWGGTMLYMSPEQAFRYSSKSDVFTLGLILAELCLVMSESARWEV</sequence>
<dbReference type="SUPFAM" id="SSF56112">
    <property type="entry name" value="Protein kinase-like (PK-like)"/>
    <property type="match status" value="1"/>
</dbReference>
<keyword evidence="4" id="KW-0067">ATP-binding</keyword>
<dbReference type="PROSITE" id="PS00108">
    <property type="entry name" value="PROTEIN_KINASE_ST"/>
    <property type="match status" value="1"/>
</dbReference>
<evidence type="ECO:0000256" key="3">
    <source>
        <dbReference type="ARBA" id="ARBA00022777"/>
    </source>
</evidence>
<dbReference type="EMBL" id="BTRK01000002">
    <property type="protein sequence ID" value="GMR38257.1"/>
    <property type="molecule type" value="Genomic_DNA"/>
</dbReference>
<comment type="caution">
    <text evidence="7">The sequence shown here is derived from an EMBL/GenBank/DDBJ whole genome shotgun (WGS) entry which is preliminary data.</text>
</comment>
<dbReference type="PANTHER" id="PTHR11042:SF91">
    <property type="entry name" value="EUKARYOTIC TRANSLATION INITIATION FACTOR 2-ALPHA KINASE"/>
    <property type="match status" value="1"/>
</dbReference>
<dbReference type="PROSITE" id="PS50011">
    <property type="entry name" value="PROTEIN_KINASE_DOM"/>
    <property type="match status" value="1"/>
</dbReference>
<gene>
    <name evidence="7" type="ORF">PMAYCL1PPCAC_08452</name>
</gene>
<dbReference type="PANTHER" id="PTHR11042">
    <property type="entry name" value="EUKARYOTIC TRANSLATION INITIATION FACTOR 2-ALPHA KINASE EIF2-ALPHA KINASE -RELATED"/>
    <property type="match status" value="1"/>
</dbReference>
<reference evidence="8" key="1">
    <citation type="submission" date="2022-10" db="EMBL/GenBank/DDBJ databases">
        <title>Genome assembly of Pristionchus species.</title>
        <authorList>
            <person name="Yoshida K."/>
            <person name="Sommer R.J."/>
        </authorList>
    </citation>
    <scope>NUCLEOTIDE SEQUENCE [LARGE SCALE GENOMIC DNA]</scope>
    <source>
        <strain evidence="8">RS5460</strain>
    </source>
</reference>
<dbReference type="InterPro" id="IPR011009">
    <property type="entry name" value="Kinase-like_dom_sf"/>
</dbReference>
<evidence type="ECO:0000313" key="7">
    <source>
        <dbReference type="EMBL" id="GMR38257.1"/>
    </source>
</evidence>
<keyword evidence="1" id="KW-0808">Transferase</keyword>
<name>A0AAN4ZBS8_9BILA</name>
<keyword evidence="8" id="KW-1185">Reference proteome</keyword>
<evidence type="ECO:0000256" key="1">
    <source>
        <dbReference type="ARBA" id="ARBA00022679"/>
    </source>
</evidence>
<dbReference type="CDD" id="cd00180">
    <property type="entry name" value="PKc"/>
    <property type="match status" value="1"/>
</dbReference>
<dbReference type="InterPro" id="IPR050339">
    <property type="entry name" value="CC_SR_Kinase"/>
</dbReference>
<dbReference type="GO" id="GO:0004694">
    <property type="term" value="F:eukaryotic translation initiation factor 2alpha kinase activity"/>
    <property type="evidence" value="ECO:0007669"/>
    <property type="project" value="TreeGrafter"/>
</dbReference>
<dbReference type="InterPro" id="IPR000719">
    <property type="entry name" value="Prot_kinase_dom"/>
</dbReference>
<evidence type="ECO:0000259" key="6">
    <source>
        <dbReference type="PROSITE" id="PS50011"/>
    </source>
</evidence>
<evidence type="ECO:0000313" key="8">
    <source>
        <dbReference type="Proteomes" id="UP001328107"/>
    </source>
</evidence>
<dbReference type="Pfam" id="PF00069">
    <property type="entry name" value="Pkinase"/>
    <property type="match status" value="1"/>
</dbReference>
<dbReference type="Gene3D" id="1.10.510.10">
    <property type="entry name" value="Transferase(Phosphotransferase) domain 1"/>
    <property type="match status" value="1"/>
</dbReference>
<dbReference type="Proteomes" id="UP001328107">
    <property type="component" value="Unassembled WGS sequence"/>
</dbReference>
<evidence type="ECO:0000256" key="2">
    <source>
        <dbReference type="ARBA" id="ARBA00022741"/>
    </source>
</evidence>
<dbReference type="AlphaFoldDB" id="A0AAN4ZBS8"/>